<dbReference type="InterPro" id="IPR036388">
    <property type="entry name" value="WH-like_DNA-bd_sf"/>
</dbReference>
<dbReference type="GO" id="GO:0006355">
    <property type="term" value="P:regulation of DNA-templated transcription"/>
    <property type="evidence" value="ECO:0007669"/>
    <property type="project" value="InterPro"/>
</dbReference>
<accession>A0A9X2W1G3</accession>
<name>A0A9X2W1G3_9SPHN</name>
<dbReference type="PROSITE" id="PS50043">
    <property type="entry name" value="HTH_LUXR_2"/>
    <property type="match status" value="1"/>
</dbReference>
<dbReference type="SUPFAM" id="SSF46894">
    <property type="entry name" value="C-terminal effector domain of the bipartite response regulators"/>
    <property type="match status" value="1"/>
</dbReference>
<comment type="caution">
    <text evidence="7">The sequence shown here is derived from an EMBL/GenBank/DDBJ whole genome shotgun (WGS) entry which is preliminary data.</text>
</comment>
<dbReference type="PRINTS" id="PR00038">
    <property type="entry name" value="HTHLUXR"/>
</dbReference>
<organism evidence="7 8">
    <name type="scientific">Tsuneonella litorea</name>
    <dbReference type="NCBI Taxonomy" id="2976475"/>
    <lineage>
        <taxon>Bacteria</taxon>
        <taxon>Pseudomonadati</taxon>
        <taxon>Pseudomonadota</taxon>
        <taxon>Alphaproteobacteria</taxon>
        <taxon>Sphingomonadales</taxon>
        <taxon>Erythrobacteraceae</taxon>
        <taxon>Tsuneonella</taxon>
    </lineage>
</organism>
<dbReference type="RefSeq" id="WP_259962050.1">
    <property type="nucleotide sequence ID" value="NZ_JAOAMV010000004.1"/>
</dbReference>
<dbReference type="CDD" id="cd06170">
    <property type="entry name" value="LuxR_C_like"/>
    <property type="match status" value="1"/>
</dbReference>
<evidence type="ECO:0000256" key="1">
    <source>
        <dbReference type="ARBA" id="ARBA00023015"/>
    </source>
</evidence>
<dbReference type="Proteomes" id="UP001142648">
    <property type="component" value="Unassembled WGS sequence"/>
</dbReference>
<dbReference type="EMBL" id="JAOAMV010000004">
    <property type="protein sequence ID" value="MCT2559178.1"/>
    <property type="molecule type" value="Genomic_DNA"/>
</dbReference>
<reference evidence="7" key="1">
    <citation type="submission" date="2022-09" db="EMBL/GenBank/DDBJ databases">
        <title>The genome sequence of Tsuneonella sp. YG55.</title>
        <authorList>
            <person name="Liu Y."/>
        </authorList>
    </citation>
    <scope>NUCLEOTIDE SEQUENCE</scope>
    <source>
        <strain evidence="7">YG55</strain>
    </source>
</reference>
<dbReference type="InterPro" id="IPR000792">
    <property type="entry name" value="Tscrpt_reg_LuxR_C"/>
</dbReference>
<dbReference type="PANTHER" id="PTHR44688">
    <property type="entry name" value="DNA-BINDING TRANSCRIPTIONAL ACTIVATOR DEVR_DOSR"/>
    <property type="match status" value="1"/>
</dbReference>
<dbReference type="GO" id="GO:0003677">
    <property type="term" value="F:DNA binding"/>
    <property type="evidence" value="ECO:0007669"/>
    <property type="project" value="UniProtKB-KW"/>
</dbReference>
<dbReference type="InterPro" id="IPR016032">
    <property type="entry name" value="Sig_transdc_resp-reg_C-effctor"/>
</dbReference>
<gene>
    <name evidence="7" type="ORF">N0B51_09300</name>
</gene>
<dbReference type="InterPro" id="IPR011006">
    <property type="entry name" value="CheY-like_superfamily"/>
</dbReference>
<sequence>MGQRNIIHFVDADTRTRADLARIAFGLGHHAEVYADLAELCEHPPQRGIVVVRDDATAGGIQETLDLLARCGVWLPLVAMDEAPRTSRVVAAIKAGAIDYLPLPLEPERLTAVLDRIGEEARDHAEARRRMIEARGRISSLSAREREVLDWLTLGSSNKTIARELQISPRTVEIHRANMMSKLGASHAAEAVRLRLEARLEGPMIQPLDG</sequence>
<dbReference type="Pfam" id="PF00196">
    <property type="entry name" value="GerE"/>
    <property type="match status" value="1"/>
</dbReference>
<evidence type="ECO:0000256" key="2">
    <source>
        <dbReference type="ARBA" id="ARBA00023125"/>
    </source>
</evidence>
<keyword evidence="2" id="KW-0238">DNA-binding</keyword>
<keyword evidence="1" id="KW-0805">Transcription regulation</keyword>
<dbReference type="InterPro" id="IPR001789">
    <property type="entry name" value="Sig_transdc_resp-reg_receiver"/>
</dbReference>
<evidence type="ECO:0000256" key="4">
    <source>
        <dbReference type="PROSITE-ProRule" id="PRU00169"/>
    </source>
</evidence>
<dbReference type="SMART" id="SM00421">
    <property type="entry name" value="HTH_LUXR"/>
    <property type="match status" value="1"/>
</dbReference>
<keyword evidence="3" id="KW-0804">Transcription</keyword>
<dbReference type="AlphaFoldDB" id="A0A9X2W1G3"/>
<comment type="caution">
    <text evidence="4">Lacks conserved residue(s) required for the propagation of feature annotation.</text>
</comment>
<evidence type="ECO:0000256" key="3">
    <source>
        <dbReference type="ARBA" id="ARBA00023163"/>
    </source>
</evidence>
<feature type="domain" description="HTH luxR-type" evidence="5">
    <location>
        <begin position="134"/>
        <end position="199"/>
    </location>
</feature>
<evidence type="ECO:0000313" key="7">
    <source>
        <dbReference type="EMBL" id="MCT2559178.1"/>
    </source>
</evidence>
<dbReference type="PANTHER" id="PTHR44688:SF16">
    <property type="entry name" value="DNA-BINDING TRANSCRIPTIONAL ACTIVATOR DEVR_DOSR"/>
    <property type="match status" value="1"/>
</dbReference>
<protein>
    <submittedName>
        <fullName evidence="7">LuxR C-terminal-related transcriptional regulator</fullName>
    </submittedName>
</protein>
<feature type="domain" description="Response regulatory" evidence="6">
    <location>
        <begin position="6"/>
        <end position="118"/>
    </location>
</feature>
<dbReference type="Gene3D" id="3.40.50.2300">
    <property type="match status" value="1"/>
</dbReference>
<dbReference type="PROSITE" id="PS00622">
    <property type="entry name" value="HTH_LUXR_1"/>
    <property type="match status" value="1"/>
</dbReference>
<dbReference type="SUPFAM" id="SSF52172">
    <property type="entry name" value="CheY-like"/>
    <property type="match status" value="1"/>
</dbReference>
<evidence type="ECO:0000259" key="6">
    <source>
        <dbReference type="PROSITE" id="PS50110"/>
    </source>
</evidence>
<evidence type="ECO:0000259" key="5">
    <source>
        <dbReference type="PROSITE" id="PS50043"/>
    </source>
</evidence>
<dbReference type="Gene3D" id="1.10.10.10">
    <property type="entry name" value="Winged helix-like DNA-binding domain superfamily/Winged helix DNA-binding domain"/>
    <property type="match status" value="1"/>
</dbReference>
<dbReference type="PROSITE" id="PS50110">
    <property type="entry name" value="RESPONSE_REGULATORY"/>
    <property type="match status" value="1"/>
</dbReference>
<evidence type="ECO:0000313" key="8">
    <source>
        <dbReference type="Proteomes" id="UP001142648"/>
    </source>
</evidence>
<dbReference type="GO" id="GO:0000160">
    <property type="term" value="P:phosphorelay signal transduction system"/>
    <property type="evidence" value="ECO:0007669"/>
    <property type="project" value="InterPro"/>
</dbReference>
<keyword evidence="8" id="KW-1185">Reference proteome</keyword>
<proteinExistence type="predicted"/>